<name>A0A1G9R814_ALLAB</name>
<dbReference type="STRING" id="211114.SAMN04489726_0287"/>
<reference evidence="2 3" key="1">
    <citation type="submission" date="2016-10" db="EMBL/GenBank/DDBJ databases">
        <authorList>
            <person name="de Groot N.N."/>
        </authorList>
    </citation>
    <scope>NUCLEOTIDE SEQUENCE [LARGE SCALE GENOMIC DNA]</scope>
    <source>
        <strain evidence="2 3">DSM 44149</strain>
    </source>
</reference>
<feature type="transmembrane region" description="Helical" evidence="1">
    <location>
        <begin position="190"/>
        <end position="207"/>
    </location>
</feature>
<keyword evidence="1" id="KW-1133">Transmembrane helix</keyword>
<keyword evidence="1" id="KW-0472">Membrane</keyword>
<dbReference type="RefSeq" id="WP_030429270.1">
    <property type="nucleotide sequence ID" value="NZ_JOEF01000006.1"/>
</dbReference>
<protein>
    <submittedName>
        <fullName evidence="2">Uncharacterized protein</fullName>
    </submittedName>
</protein>
<gene>
    <name evidence="2" type="ORF">SAMN04489726_0287</name>
</gene>
<accession>A0A1G9R814</accession>
<evidence type="ECO:0000256" key="1">
    <source>
        <dbReference type="SAM" id="Phobius"/>
    </source>
</evidence>
<feature type="transmembrane region" description="Helical" evidence="1">
    <location>
        <begin position="81"/>
        <end position="100"/>
    </location>
</feature>
<feature type="transmembrane region" description="Helical" evidence="1">
    <location>
        <begin position="147"/>
        <end position="169"/>
    </location>
</feature>
<feature type="transmembrane region" description="Helical" evidence="1">
    <location>
        <begin position="213"/>
        <end position="233"/>
    </location>
</feature>
<keyword evidence="3" id="KW-1185">Reference proteome</keyword>
<organism evidence="2 3">
    <name type="scientific">Allokutzneria albata</name>
    <name type="common">Kibdelosporangium albatum</name>
    <dbReference type="NCBI Taxonomy" id="211114"/>
    <lineage>
        <taxon>Bacteria</taxon>
        <taxon>Bacillati</taxon>
        <taxon>Actinomycetota</taxon>
        <taxon>Actinomycetes</taxon>
        <taxon>Pseudonocardiales</taxon>
        <taxon>Pseudonocardiaceae</taxon>
        <taxon>Allokutzneria</taxon>
    </lineage>
</organism>
<dbReference type="Proteomes" id="UP000183376">
    <property type="component" value="Chromosome I"/>
</dbReference>
<dbReference type="AlphaFoldDB" id="A0A1G9R814"/>
<keyword evidence="1" id="KW-0812">Transmembrane</keyword>
<dbReference type="OrthoDB" id="3693152at2"/>
<dbReference type="EMBL" id="LT629701">
    <property type="protein sequence ID" value="SDM19373.1"/>
    <property type="molecule type" value="Genomic_DNA"/>
</dbReference>
<evidence type="ECO:0000313" key="3">
    <source>
        <dbReference type="Proteomes" id="UP000183376"/>
    </source>
</evidence>
<proteinExistence type="predicted"/>
<feature type="transmembrane region" description="Helical" evidence="1">
    <location>
        <begin position="6"/>
        <end position="25"/>
    </location>
</feature>
<feature type="transmembrane region" description="Helical" evidence="1">
    <location>
        <begin position="52"/>
        <end position="69"/>
    </location>
</feature>
<evidence type="ECO:0000313" key="2">
    <source>
        <dbReference type="EMBL" id="SDM19373.1"/>
    </source>
</evidence>
<feature type="transmembrane region" description="Helical" evidence="1">
    <location>
        <begin position="121"/>
        <end position="141"/>
    </location>
</feature>
<sequence>MSYVVPLLVVSVLAVVLVGSPGDGAKWLRRWGVLRPTEDDVRSATAHLRRRNATYVAVWCVCVVATIAFGEIPGITNDIVLRLWFPVASGLLLGEVLMAMRRQKGAVRRASLVPRRREDLVPLWATVLEVALFTATVTASLTSTGDLAVSLGGAVLAVGLVETTIRLAVLRVPAGEAKVDMAMRLASCRMALGAGYVLLGCFLAARVSPWVPGLPVVVLLVGTALACVVVIYLPPRRTPEATG</sequence>